<organism evidence="3 4">
    <name type="scientific">Anaerotalea alkaliphila</name>
    <dbReference type="NCBI Taxonomy" id="2662126"/>
    <lineage>
        <taxon>Bacteria</taxon>
        <taxon>Bacillati</taxon>
        <taxon>Bacillota</taxon>
        <taxon>Clostridia</taxon>
        <taxon>Eubacteriales</taxon>
        <taxon>Anaerotalea</taxon>
    </lineage>
</organism>
<dbReference type="InterPro" id="IPR035940">
    <property type="entry name" value="CAP_sf"/>
</dbReference>
<dbReference type="Gene3D" id="3.40.33.10">
    <property type="entry name" value="CAP"/>
    <property type="match status" value="1"/>
</dbReference>
<dbReference type="EMBL" id="JAAEEH010000011">
    <property type="protein sequence ID" value="NDL67193.1"/>
    <property type="molecule type" value="Genomic_DNA"/>
</dbReference>
<protein>
    <recommendedName>
        <fullName evidence="2">SLH domain-containing protein</fullName>
    </recommendedName>
</protein>
<feature type="domain" description="SLH" evidence="2">
    <location>
        <begin position="150"/>
        <end position="213"/>
    </location>
</feature>
<evidence type="ECO:0000259" key="2">
    <source>
        <dbReference type="PROSITE" id="PS51272"/>
    </source>
</evidence>
<dbReference type="PROSITE" id="PS51272">
    <property type="entry name" value="SLH"/>
    <property type="match status" value="2"/>
</dbReference>
<dbReference type="Proteomes" id="UP000461585">
    <property type="component" value="Unassembled WGS sequence"/>
</dbReference>
<dbReference type="PANTHER" id="PTHR31157">
    <property type="entry name" value="SCP DOMAIN-CONTAINING PROTEIN"/>
    <property type="match status" value="1"/>
</dbReference>
<gene>
    <name evidence="3" type="ORF">GXN74_05485</name>
</gene>
<dbReference type="SUPFAM" id="SSF55797">
    <property type="entry name" value="PR-1-like"/>
    <property type="match status" value="1"/>
</dbReference>
<keyword evidence="4" id="KW-1185">Reference proteome</keyword>
<dbReference type="PANTHER" id="PTHR31157:SF1">
    <property type="entry name" value="SCP DOMAIN-CONTAINING PROTEIN"/>
    <property type="match status" value="1"/>
</dbReference>
<evidence type="ECO:0000313" key="4">
    <source>
        <dbReference type="Proteomes" id="UP000461585"/>
    </source>
</evidence>
<dbReference type="Pfam" id="PF00395">
    <property type="entry name" value="SLH"/>
    <property type="match status" value="1"/>
</dbReference>
<comment type="caution">
    <text evidence="3">The sequence shown here is derived from an EMBL/GenBank/DDBJ whole genome shotgun (WGS) entry which is preliminary data.</text>
</comment>
<feature type="domain" description="SLH" evidence="2">
    <location>
        <begin position="34"/>
        <end position="97"/>
    </location>
</feature>
<dbReference type="AlphaFoldDB" id="A0A7X5HV30"/>
<proteinExistence type="predicted"/>
<reference evidence="3 4" key="1">
    <citation type="submission" date="2020-01" db="EMBL/GenBank/DDBJ databases">
        <title>Anaeroalcalibacter tamaniensis gen. nov., sp. nov., moderately halophilic strictly anaerobic fermenter bacterium from mud volcano of Taman peninsula.</title>
        <authorList>
            <person name="Frolova A."/>
            <person name="Merkel A.Y."/>
            <person name="Slobodkin A.I."/>
        </authorList>
    </citation>
    <scope>NUCLEOTIDE SEQUENCE [LARGE SCALE GENOMIC DNA]</scope>
    <source>
        <strain evidence="3 4">F-3ap</strain>
    </source>
</reference>
<name>A0A7X5HV30_9FIRM</name>
<sequence length="480" mass="52381">MRKRTGWGRLVVLGMLVLGLLSTGSLEAGAQARTVPVFTDVCESDWFAGEVLFLAGTGIINGYPDATFRPDRTISRGEFIKILVEAQGHATSIGEGTGHWASPYVEKALEQGYLEPGEFEELDRPILRKEIVLAIHRALALNYRDRNEFIPVIRDYGVIEPKYSTAALDTYIAGIVTGYGDGYLHLERTATRAEASALTIRLLDPARRVQPETLEEAVALGSDLGIGLDAGNLAPRLGEPTDSYRESDGLVWNIHARDYRDFSMAAVRDGMVEAYYFNSGSRKVEGIGLDTPKGEVQRLLPVTEQENALVLQKGGVKTTFYLDSHREDRVQAILVQGASAGFSLPSTPEQQAGWEKALFHIANGERAKLGGPPLSWSPAASAAARLHGTDMGTRGYFSHTCPSGTDVRTRLGAQGVDSSYMGENLAAGQESVFDAHAGWMNSRTGHRETLLSPEFKFLGAGVFHREGSPYGTYYVQNFFQ</sequence>
<dbReference type="InterPro" id="IPR029410">
    <property type="entry name" value="CAP_assoc"/>
</dbReference>
<dbReference type="Pfam" id="PF00188">
    <property type="entry name" value="CAP"/>
    <property type="match status" value="1"/>
</dbReference>
<keyword evidence="1" id="KW-0677">Repeat</keyword>
<dbReference type="CDD" id="cd05379">
    <property type="entry name" value="CAP_bacterial"/>
    <property type="match status" value="1"/>
</dbReference>
<evidence type="ECO:0000313" key="3">
    <source>
        <dbReference type="EMBL" id="NDL67193.1"/>
    </source>
</evidence>
<evidence type="ECO:0000256" key="1">
    <source>
        <dbReference type="ARBA" id="ARBA00022737"/>
    </source>
</evidence>
<dbReference type="Pfam" id="PF14504">
    <property type="entry name" value="CAP_assoc_N"/>
    <property type="match status" value="1"/>
</dbReference>
<accession>A0A7X5HV30</accession>
<dbReference type="InterPro" id="IPR014044">
    <property type="entry name" value="CAP_dom"/>
</dbReference>
<dbReference type="InterPro" id="IPR001119">
    <property type="entry name" value="SLH_dom"/>
</dbReference>
<dbReference type="RefSeq" id="WP_162369918.1">
    <property type="nucleotide sequence ID" value="NZ_JAAEEH010000011.1"/>
</dbReference>